<reference evidence="1 2" key="2">
    <citation type="journal article" date="2016" name="Int. J. Syst. Evol. Microbiol.">
        <title>Flavisolibacter tropicus sp. nov., isolated from tropical soil.</title>
        <authorList>
            <person name="Lee J.J."/>
            <person name="Kang M.S."/>
            <person name="Kim G.S."/>
            <person name="Lee C.S."/>
            <person name="Lim S."/>
            <person name="Lee J."/>
            <person name="Roh S.H."/>
            <person name="Kang H."/>
            <person name="Ha J.M."/>
            <person name="Bae S."/>
            <person name="Jung H.Y."/>
            <person name="Kim M.K."/>
        </authorList>
    </citation>
    <scope>NUCLEOTIDE SEQUENCE [LARGE SCALE GENOMIC DNA]</scope>
    <source>
        <strain evidence="1 2">LCS9</strain>
    </source>
</reference>
<accession>A0A172TUC4</accession>
<protein>
    <submittedName>
        <fullName evidence="1">Uncharacterized protein</fullName>
    </submittedName>
</protein>
<evidence type="ECO:0000313" key="1">
    <source>
        <dbReference type="EMBL" id="ANE50640.1"/>
    </source>
</evidence>
<sequence>MKYWAFKTTDPNIIQTLNSNRPELVYSFLQKRNFGGAEGDQVVFLLDNSRWRFSHKGTISKIRRSNSEGVRNTKILFEVTVTDIKALSEPNSLKDFSYTLLKINKWFNDPIKHFREPYSHLPDHDYEAITNSQIFISRTAFGKVVNGLHLEHRKSFLQQIIQDNTQLFRRGNNYIEAFQMLKEYIEDYIYPDIEMMREIGDYLLRLDENSAHTLEFSEHGKRERNDNIMQQVSICNTFLGSEFGENYLTALLNEIQTVASDEASFGASFNSIPLPISLN</sequence>
<gene>
    <name evidence="1" type="ORF">SY85_09125</name>
</gene>
<dbReference type="KEGG" id="fla:SY85_09125"/>
<dbReference type="OrthoDB" id="672828at2"/>
<dbReference type="RefSeq" id="WP_066403797.1">
    <property type="nucleotide sequence ID" value="NZ_CP011390.1"/>
</dbReference>
<name>A0A172TUC4_9BACT</name>
<dbReference type="EMBL" id="CP011390">
    <property type="protein sequence ID" value="ANE50640.1"/>
    <property type="molecule type" value="Genomic_DNA"/>
</dbReference>
<dbReference type="Proteomes" id="UP000077177">
    <property type="component" value="Chromosome"/>
</dbReference>
<reference evidence="2" key="1">
    <citation type="submission" date="2015-01" db="EMBL/GenBank/DDBJ databases">
        <title>Flavisolibacter sp./LCS9/ whole genome sequencing.</title>
        <authorList>
            <person name="Kim M.K."/>
            <person name="Srinivasan S."/>
            <person name="Lee J.-J."/>
        </authorList>
    </citation>
    <scope>NUCLEOTIDE SEQUENCE [LARGE SCALE GENOMIC DNA]</scope>
    <source>
        <strain evidence="2">LCS9</strain>
    </source>
</reference>
<keyword evidence="2" id="KW-1185">Reference proteome</keyword>
<dbReference type="AlphaFoldDB" id="A0A172TUC4"/>
<evidence type="ECO:0000313" key="2">
    <source>
        <dbReference type="Proteomes" id="UP000077177"/>
    </source>
</evidence>
<organism evidence="1 2">
    <name type="scientific">Flavisolibacter tropicus</name>
    <dbReference type="NCBI Taxonomy" id="1492898"/>
    <lineage>
        <taxon>Bacteria</taxon>
        <taxon>Pseudomonadati</taxon>
        <taxon>Bacteroidota</taxon>
        <taxon>Chitinophagia</taxon>
        <taxon>Chitinophagales</taxon>
        <taxon>Chitinophagaceae</taxon>
        <taxon>Flavisolibacter</taxon>
    </lineage>
</organism>
<proteinExistence type="predicted"/>
<dbReference type="STRING" id="1492898.SY85_09125"/>